<keyword evidence="1" id="KW-0539">Nucleus</keyword>
<feature type="non-terminal residue" evidence="5">
    <location>
        <position position="1"/>
    </location>
</feature>
<dbReference type="PANTHER" id="PTHR12243:SF67">
    <property type="entry name" value="COREPRESSOR OF PANGOLIN, ISOFORM A-RELATED"/>
    <property type="match status" value="1"/>
</dbReference>
<dbReference type="PROSITE" id="PS51031">
    <property type="entry name" value="BESS"/>
    <property type="match status" value="1"/>
</dbReference>
<dbReference type="InterPro" id="IPR039353">
    <property type="entry name" value="TF_Adf1"/>
</dbReference>
<proteinExistence type="predicted"/>
<dbReference type="AlphaFoldDB" id="A0A0L7LR16"/>
<organism evidence="5 6">
    <name type="scientific">Operophtera brumata</name>
    <name type="common">Winter moth</name>
    <name type="synonym">Phalaena brumata</name>
    <dbReference type="NCBI Taxonomy" id="104452"/>
    <lineage>
        <taxon>Eukaryota</taxon>
        <taxon>Metazoa</taxon>
        <taxon>Ecdysozoa</taxon>
        <taxon>Arthropoda</taxon>
        <taxon>Hexapoda</taxon>
        <taxon>Insecta</taxon>
        <taxon>Pterygota</taxon>
        <taxon>Neoptera</taxon>
        <taxon>Endopterygota</taxon>
        <taxon>Lepidoptera</taxon>
        <taxon>Glossata</taxon>
        <taxon>Ditrysia</taxon>
        <taxon>Geometroidea</taxon>
        <taxon>Geometridae</taxon>
        <taxon>Larentiinae</taxon>
        <taxon>Operophtera</taxon>
    </lineage>
</organism>
<keyword evidence="6" id="KW-1185">Reference proteome</keyword>
<name>A0A0L7LR16_OPEBR</name>
<dbReference type="STRING" id="104452.A0A0L7LR16"/>
<dbReference type="PANTHER" id="PTHR12243">
    <property type="entry name" value="MADF DOMAIN TRANSCRIPTION FACTOR"/>
    <property type="match status" value="1"/>
</dbReference>
<comment type="caution">
    <text evidence="5">The sequence shown here is derived from an EMBL/GenBank/DDBJ whole genome shotgun (WGS) entry which is preliminary data.</text>
</comment>
<dbReference type="InterPro" id="IPR004210">
    <property type="entry name" value="BESS_motif"/>
</dbReference>
<dbReference type="EMBL" id="JTDY01000278">
    <property type="protein sequence ID" value="KOB77943.1"/>
    <property type="molecule type" value="Genomic_DNA"/>
</dbReference>
<reference evidence="5 6" key="1">
    <citation type="journal article" date="2015" name="Genome Biol. Evol.">
        <title>The genome of winter moth (Operophtera brumata) provides a genomic perspective on sexual dimorphism and phenology.</title>
        <authorList>
            <person name="Derks M.F."/>
            <person name="Smit S."/>
            <person name="Salis L."/>
            <person name="Schijlen E."/>
            <person name="Bossers A."/>
            <person name="Mateman C."/>
            <person name="Pijl A.S."/>
            <person name="de Ridder D."/>
            <person name="Groenen M.A."/>
            <person name="Visser M.E."/>
            <person name="Megens H.J."/>
        </authorList>
    </citation>
    <scope>NUCLEOTIDE SEQUENCE [LARGE SCALE GENOMIC DNA]</scope>
    <source>
        <strain evidence="5">WM2013NL</strain>
        <tissue evidence="5">Head and thorax</tissue>
    </source>
</reference>
<evidence type="ECO:0000313" key="5">
    <source>
        <dbReference type="EMBL" id="KOB77943.1"/>
    </source>
</evidence>
<gene>
    <name evidence="5" type="ORF">OBRU01_02277</name>
</gene>
<feature type="domain" description="MADF" evidence="3">
    <location>
        <begin position="67"/>
        <end position="148"/>
    </location>
</feature>
<evidence type="ECO:0000256" key="2">
    <source>
        <dbReference type="SAM" id="MobiDB-lite"/>
    </source>
</evidence>
<feature type="region of interest" description="Disordered" evidence="2">
    <location>
        <begin position="1"/>
        <end position="28"/>
    </location>
</feature>
<dbReference type="PROSITE" id="PS51029">
    <property type="entry name" value="MADF"/>
    <property type="match status" value="1"/>
</dbReference>
<dbReference type="InterPro" id="IPR006578">
    <property type="entry name" value="MADF-dom"/>
</dbReference>
<evidence type="ECO:0000313" key="6">
    <source>
        <dbReference type="Proteomes" id="UP000037510"/>
    </source>
</evidence>
<dbReference type="GO" id="GO:0003677">
    <property type="term" value="F:DNA binding"/>
    <property type="evidence" value="ECO:0007669"/>
    <property type="project" value="InterPro"/>
</dbReference>
<dbReference type="Pfam" id="PF10545">
    <property type="entry name" value="MADF_DNA_bdg"/>
    <property type="match status" value="2"/>
</dbReference>
<dbReference type="Proteomes" id="UP000037510">
    <property type="component" value="Unassembled WGS sequence"/>
</dbReference>
<evidence type="ECO:0000256" key="1">
    <source>
        <dbReference type="PROSITE-ProRule" id="PRU00371"/>
    </source>
</evidence>
<evidence type="ECO:0000259" key="3">
    <source>
        <dbReference type="PROSITE" id="PS51029"/>
    </source>
</evidence>
<evidence type="ECO:0000259" key="4">
    <source>
        <dbReference type="PROSITE" id="PS51031"/>
    </source>
</evidence>
<accession>A0A0L7LR16</accession>
<dbReference type="GO" id="GO:0005634">
    <property type="term" value="C:nucleus"/>
    <property type="evidence" value="ECO:0007669"/>
    <property type="project" value="UniProtKB-SubCell"/>
</dbReference>
<comment type="subcellular location">
    <subcellularLocation>
        <location evidence="1">Nucleus</location>
    </subcellularLocation>
</comment>
<protein>
    <submittedName>
        <fullName evidence="5">Transcription factor Adf-1</fullName>
    </submittedName>
</protein>
<dbReference type="SMART" id="SM00595">
    <property type="entry name" value="MADF"/>
    <property type="match status" value="1"/>
</dbReference>
<feature type="domain" description="BESS" evidence="4">
    <location>
        <begin position="306"/>
        <end position="345"/>
    </location>
</feature>
<dbReference type="Pfam" id="PF02944">
    <property type="entry name" value="BESS"/>
    <property type="match status" value="1"/>
</dbReference>
<sequence>RNESQYGGLHTASSEEDSDTIERERERPVEIAASTAPRFANTTRFAHRSPLTMKPKPRGARTKNMDKLIEAVQARECLWDKSYRGHRNRFKLERYWNEVASEVGTSSVNCRKKWKNLKDQCRKEMKKHPSDSDWPHFNKLKFIHNQFLADDDDGDQDTADEVLNSLDETLKTPKLGYTMRKKLLMNKRRTIDVDMSKLIDLVRTRELIWNRGLKGHHNWYKLDECWKEIAQELDCTRNLSQDYEPEASSSYYAIEEPPPPSCPIPEVAASKDEEYDEFDSKPVIMETDFYDDDDAPKSVNDTGEPKDEDVGFFDSLLPHVKKLGPAKKLMLRMKIQELVYNTVYNET</sequence>